<dbReference type="AlphaFoldDB" id="A0A9J5Z2X9"/>
<proteinExistence type="predicted"/>
<protein>
    <submittedName>
        <fullName evidence="1">Uncharacterized protein</fullName>
    </submittedName>
</protein>
<sequence length="63" mass="7243">MARIVTEDRRVLTGSLHTVPNIHCLFNLHKCDWMARDPTTYTKEITPPMLPLSVGRSLRNQNP</sequence>
<dbReference type="Proteomes" id="UP000824120">
    <property type="component" value="Chromosome 5"/>
</dbReference>
<evidence type="ECO:0000313" key="2">
    <source>
        <dbReference type="Proteomes" id="UP000824120"/>
    </source>
</evidence>
<dbReference type="OrthoDB" id="1327928at2759"/>
<reference evidence="1 2" key="1">
    <citation type="submission" date="2020-09" db="EMBL/GenBank/DDBJ databases">
        <title>De no assembly of potato wild relative species, Solanum commersonii.</title>
        <authorList>
            <person name="Cho K."/>
        </authorList>
    </citation>
    <scope>NUCLEOTIDE SEQUENCE [LARGE SCALE GENOMIC DNA]</scope>
    <source>
        <strain evidence="1">LZ3.2</strain>
        <tissue evidence="1">Leaf</tissue>
    </source>
</reference>
<comment type="caution">
    <text evidence="1">The sequence shown here is derived from an EMBL/GenBank/DDBJ whole genome shotgun (WGS) entry which is preliminary data.</text>
</comment>
<accession>A0A9J5Z2X9</accession>
<name>A0A9J5Z2X9_SOLCO</name>
<evidence type="ECO:0000313" key="1">
    <source>
        <dbReference type="EMBL" id="KAG5606312.1"/>
    </source>
</evidence>
<dbReference type="EMBL" id="JACXVP010000005">
    <property type="protein sequence ID" value="KAG5606312.1"/>
    <property type="molecule type" value="Genomic_DNA"/>
</dbReference>
<keyword evidence="2" id="KW-1185">Reference proteome</keyword>
<gene>
    <name evidence="1" type="ORF">H5410_027804</name>
</gene>
<organism evidence="1 2">
    <name type="scientific">Solanum commersonii</name>
    <name type="common">Commerson's wild potato</name>
    <name type="synonym">Commerson's nightshade</name>
    <dbReference type="NCBI Taxonomy" id="4109"/>
    <lineage>
        <taxon>Eukaryota</taxon>
        <taxon>Viridiplantae</taxon>
        <taxon>Streptophyta</taxon>
        <taxon>Embryophyta</taxon>
        <taxon>Tracheophyta</taxon>
        <taxon>Spermatophyta</taxon>
        <taxon>Magnoliopsida</taxon>
        <taxon>eudicotyledons</taxon>
        <taxon>Gunneridae</taxon>
        <taxon>Pentapetalae</taxon>
        <taxon>asterids</taxon>
        <taxon>lamiids</taxon>
        <taxon>Solanales</taxon>
        <taxon>Solanaceae</taxon>
        <taxon>Solanoideae</taxon>
        <taxon>Solaneae</taxon>
        <taxon>Solanum</taxon>
    </lineage>
</organism>